<dbReference type="SMART" id="SM00342">
    <property type="entry name" value="HTH_ARAC"/>
    <property type="match status" value="1"/>
</dbReference>
<dbReference type="Proteomes" id="UP000196036">
    <property type="component" value="Unassembled WGS sequence"/>
</dbReference>
<keyword evidence="16" id="KW-1185">Reference proteome</keyword>
<dbReference type="InterPro" id="IPR009057">
    <property type="entry name" value="Homeodomain-like_sf"/>
</dbReference>
<dbReference type="InterPro" id="IPR018060">
    <property type="entry name" value="HTH_AraC"/>
</dbReference>
<evidence type="ECO:0000313" key="13">
    <source>
        <dbReference type="Proteomes" id="UP000183766"/>
    </source>
</evidence>
<feature type="transmembrane region" description="Helical" evidence="4">
    <location>
        <begin position="201"/>
        <end position="222"/>
    </location>
</feature>
<dbReference type="SUPFAM" id="SSF46689">
    <property type="entry name" value="Homeodomain-like"/>
    <property type="match status" value="1"/>
</dbReference>
<accession>A0A1H4GQW2</accession>
<evidence type="ECO:0000256" key="1">
    <source>
        <dbReference type="ARBA" id="ARBA00023015"/>
    </source>
</evidence>
<dbReference type="EMBL" id="WDED01000058">
    <property type="protein sequence ID" value="KAB6140080.1"/>
    <property type="molecule type" value="Genomic_DNA"/>
</dbReference>
<dbReference type="EMBL" id="NFLW01000042">
    <property type="protein sequence ID" value="OUQ63824.1"/>
    <property type="molecule type" value="Genomic_DNA"/>
</dbReference>
<evidence type="ECO:0000256" key="3">
    <source>
        <dbReference type="ARBA" id="ARBA00023163"/>
    </source>
</evidence>
<dbReference type="EMBL" id="WDES01000065">
    <property type="protein sequence ID" value="KAB6081036.1"/>
    <property type="molecule type" value="Genomic_DNA"/>
</dbReference>
<evidence type="ECO:0000313" key="9">
    <source>
        <dbReference type="EMBL" id="OUQ63824.1"/>
    </source>
</evidence>
<keyword evidence="1" id="KW-0805">Transcription regulation</keyword>
<reference evidence="12 13" key="1">
    <citation type="submission" date="2016-10" db="EMBL/GenBank/DDBJ databases">
        <authorList>
            <person name="de Groot N.N."/>
        </authorList>
    </citation>
    <scope>NUCLEOTIDE SEQUENCE [LARGE SCALE GENOMIC DNA]</scope>
    <source>
        <strain evidence="11 13">NLAE-zl-C202</strain>
        <strain evidence="10 12">NLAE-zl-G339</strain>
    </source>
</reference>
<gene>
    <name evidence="9" type="ORF">B5E52_18255</name>
    <name evidence="8" type="ORF">GA398_23995</name>
    <name evidence="7" type="ORF">GA424_09355</name>
    <name evidence="6" type="ORF">GA574_25310</name>
    <name evidence="10" type="ORF">SAMN04487924_1345</name>
    <name evidence="11" type="ORF">SAMN05216250_12754</name>
</gene>
<dbReference type="Proteomes" id="UP000487596">
    <property type="component" value="Unassembled WGS sequence"/>
</dbReference>
<organism evidence="10 12">
    <name type="scientific">Bacteroides xylanisolvens</name>
    <dbReference type="NCBI Taxonomy" id="371601"/>
    <lineage>
        <taxon>Bacteria</taxon>
        <taxon>Pseudomonadati</taxon>
        <taxon>Bacteroidota</taxon>
        <taxon>Bacteroidia</taxon>
        <taxon>Bacteroidales</taxon>
        <taxon>Bacteroidaceae</taxon>
        <taxon>Bacteroides</taxon>
    </lineage>
</organism>
<dbReference type="EMBL" id="FOUM01000027">
    <property type="protein sequence ID" value="SFN26216.1"/>
    <property type="molecule type" value="Genomic_DNA"/>
</dbReference>
<reference evidence="9" key="3">
    <citation type="journal article" date="2018" name="BMC Genomics">
        <title>Whole genome sequencing and function prediction of 133 gut anaerobes isolated from chicken caecum in pure cultures.</title>
        <authorList>
            <person name="Medvecky M."/>
            <person name="Cejkova D."/>
            <person name="Polansky O."/>
            <person name="Karasova D."/>
            <person name="Kubasova T."/>
            <person name="Cizek A."/>
            <person name="Rychlik I."/>
        </authorList>
    </citation>
    <scope>NUCLEOTIDE SEQUENCE</scope>
    <source>
        <strain evidence="9">An109</strain>
    </source>
</reference>
<feature type="transmembrane region" description="Helical" evidence="4">
    <location>
        <begin position="12"/>
        <end position="31"/>
    </location>
</feature>
<keyword evidence="4" id="KW-1133">Transmembrane helix</keyword>
<evidence type="ECO:0000313" key="17">
    <source>
        <dbReference type="Proteomes" id="UP000487596"/>
    </source>
</evidence>
<proteinExistence type="predicted"/>
<evidence type="ECO:0000256" key="2">
    <source>
        <dbReference type="ARBA" id="ARBA00023125"/>
    </source>
</evidence>
<feature type="domain" description="HTH araC/xylS-type" evidence="5">
    <location>
        <begin position="285"/>
        <end position="393"/>
    </location>
</feature>
<dbReference type="RefSeq" id="WP_008022915.1">
    <property type="nucleotide sequence ID" value="NZ_CP042282.1"/>
</dbReference>
<evidence type="ECO:0000313" key="16">
    <source>
        <dbReference type="Proteomes" id="UP000435059"/>
    </source>
</evidence>
<dbReference type="GO" id="GO:0003700">
    <property type="term" value="F:DNA-binding transcription factor activity"/>
    <property type="evidence" value="ECO:0007669"/>
    <property type="project" value="InterPro"/>
</dbReference>
<evidence type="ECO:0000313" key="10">
    <source>
        <dbReference type="EMBL" id="SEB11927.1"/>
    </source>
</evidence>
<name>A0A1H4GQW2_9BACE</name>
<keyword evidence="4" id="KW-0472">Membrane</keyword>
<dbReference type="Proteomes" id="UP000183766">
    <property type="component" value="Unassembled WGS sequence"/>
</dbReference>
<evidence type="ECO:0000313" key="12">
    <source>
        <dbReference type="Proteomes" id="UP000183040"/>
    </source>
</evidence>
<reference evidence="14" key="2">
    <citation type="submission" date="2017-04" db="EMBL/GenBank/DDBJ databases">
        <title>Function of individual gut microbiota members based on whole genome sequencing of pure cultures obtained from chicken caecum.</title>
        <authorList>
            <person name="Medvecky M."/>
            <person name="Cejkova D."/>
            <person name="Polansky O."/>
            <person name="Karasova D."/>
            <person name="Kubasova T."/>
            <person name="Cizek A."/>
            <person name="Rychlik I."/>
        </authorList>
    </citation>
    <scope>NUCLEOTIDE SEQUENCE [LARGE SCALE GENOMIC DNA]</scope>
    <source>
        <strain evidence="14">An109</strain>
    </source>
</reference>
<dbReference type="PANTHER" id="PTHR43280">
    <property type="entry name" value="ARAC-FAMILY TRANSCRIPTIONAL REGULATOR"/>
    <property type="match status" value="1"/>
</dbReference>
<evidence type="ECO:0000313" key="6">
    <source>
        <dbReference type="EMBL" id="KAB6081036.1"/>
    </source>
</evidence>
<dbReference type="PANTHER" id="PTHR43280:SF2">
    <property type="entry name" value="HTH-TYPE TRANSCRIPTIONAL REGULATOR EXSA"/>
    <property type="match status" value="1"/>
</dbReference>
<evidence type="ECO:0000259" key="5">
    <source>
        <dbReference type="PROSITE" id="PS01124"/>
    </source>
</evidence>
<dbReference type="Proteomes" id="UP000183040">
    <property type="component" value="Unassembled WGS sequence"/>
</dbReference>
<dbReference type="Proteomes" id="UP000434604">
    <property type="component" value="Unassembled WGS sequence"/>
</dbReference>
<evidence type="ECO:0000313" key="14">
    <source>
        <dbReference type="Proteomes" id="UP000196036"/>
    </source>
</evidence>
<sequence>MDIPALHTLTNGIIIGICLSISFGLVCFKQMAHAINPKYRRACHFFIAASLIIAAGHLAELLVDGFGVYRSLDLFSILVLVLASSQALMFTFMLILLFDSRYVTFANVMKHAAPSLVFILLYVVSCCIEADVCVYSLAEWRACVVHNLPLAVRTLFGVTYTVQLFVYVRLFFRKKHRYITHLKELTGECISKLELRWTMRAFLYALSIGIGAWVLLVCPGPIPEFSFSFLIVVFYPAFAWLYTNYHYTYEMLRRFIVEQDGKLSQPPLEADMGDLICYLQSGDSNHLFEELEAYLQKEQPYLDYNFKRDDLIKALGTNERNLSAAVGRATGLTLQNYLLRLRIRHAMDLLLLPDYANHTIEDIAGASGFKAMRTFNRNFRELVKMTPTEFRQQKSVL</sequence>
<dbReference type="Pfam" id="PF12833">
    <property type="entry name" value="HTH_18"/>
    <property type="match status" value="1"/>
</dbReference>
<evidence type="ECO:0000313" key="8">
    <source>
        <dbReference type="EMBL" id="KAB6140080.1"/>
    </source>
</evidence>
<evidence type="ECO:0000256" key="4">
    <source>
        <dbReference type="SAM" id="Phobius"/>
    </source>
</evidence>
<dbReference type="EMBL" id="FNRP01000034">
    <property type="protein sequence ID" value="SEB11927.1"/>
    <property type="molecule type" value="Genomic_DNA"/>
</dbReference>
<keyword evidence="4" id="KW-0812">Transmembrane</keyword>
<protein>
    <submittedName>
        <fullName evidence="6">AraC family transcriptional regulator</fullName>
    </submittedName>
    <submittedName>
        <fullName evidence="10">Helix-turn-helix domain-containing protein</fullName>
    </submittedName>
</protein>
<evidence type="ECO:0000313" key="11">
    <source>
        <dbReference type="EMBL" id="SFN26216.1"/>
    </source>
</evidence>
<dbReference type="AlphaFoldDB" id="A0A1H4GQW2"/>
<evidence type="ECO:0000313" key="15">
    <source>
        <dbReference type="Proteomes" id="UP000434604"/>
    </source>
</evidence>
<feature type="transmembrane region" description="Helical" evidence="4">
    <location>
        <begin position="43"/>
        <end position="63"/>
    </location>
</feature>
<dbReference type="PROSITE" id="PS01124">
    <property type="entry name" value="HTH_ARAC_FAMILY_2"/>
    <property type="match status" value="1"/>
</dbReference>
<keyword evidence="3" id="KW-0804">Transcription</keyword>
<reference evidence="15 16" key="4">
    <citation type="journal article" date="2019" name="Nat. Med.">
        <title>A library of human gut bacterial isolates paired with longitudinal multiomics data enables mechanistic microbiome research.</title>
        <authorList>
            <person name="Poyet M."/>
            <person name="Groussin M."/>
            <person name="Gibbons S.M."/>
            <person name="Avila-Pacheco J."/>
            <person name="Jiang X."/>
            <person name="Kearney S.M."/>
            <person name="Perrotta A.R."/>
            <person name="Berdy B."/>
            <person name="Zhao S."/>
            <person name="Lieberman T.D."/>
            <person name="Swanson P.K."/>
            <person name="Smith M."/>
            <person name="Roesemann S."/>
            <person name="Alexander J.E."/>
            <person name="Rich S.A."/>
            <person name="Livny J."/>
            <person name="Vlamakis H."/>
            <person name="Clish C."/>
            <person name="Bullock K."/>
            <person name="Deik A."/>
            <person name="Scott J."/>
            <person name="Pierce K.A."/>
            <person name="Xavier R.J."/>
            <person name="Alm E.J."/>
        </authorList>
    </citation>
    <scope>NUCLEOTIDE SEQUENCE [LARGE SCALE GENOMIC DNA]</scope>
    <source>
        <strain evidence="8 15">BIOML-A58</strain>
        <strain evidence="7 17">BIOML-A62</strain>
        <strain evidence="6 16">BIOML-A74</strain>
    </source>
</reference>
<dbReference type="EMBL" id="WDEH01000012">
    <property type="protein sequence ID" value="KAB6139293.1"/>
    <property type="molecule type" value="Genomic_DNA"/>
</dbReference>
<feature type="transmembrane region" description="Helical" evidence="4">
    <location>
        <begin position="75"/>
        <end position="98"/>
    </location>
</feature>
<feature type="transmembrane region" description="Helical" evidence="4">
    <location>
        <begin position="228"/>
        <end position="245"/>
    </location>
</feature>
<evidence type="ECO:0000313" key="7">
    <source>
        <dbReference type="EMBL" id="KAB6139293.1"/>
    </source>
</evidence>
<keyword evidence="2" id="KW-0238">DNA-binding</keyword>
<dbReference type="Proteomes" id="UP000435059">
    <property type="component" value="Unassembled WGS sequence"/>
</dbReference>
<dbReference type="Gene3D" id="1.10.10.60">
    <property type="entry name" value="Homeodomain-like"/>
    <property type="match status" value="1"/>
</dbReference>
<dbReference type="GO" id="GO:0043565">
    <property type="term" value="F:sequence-specific DNA binding"/>
    <property type="evidence" value="ECO:0007669"/>
    <property type="project" value="InterPro"/>
</dbReference>
<feature type="transmembrane region" description="Helical" evidence="4">
    <location>
        <begin position="119"/>
        <end position="138"/>
    </location>
</feature>
<feature type="transmembrane region" description="Helical" evidence="4">
    <location>
        <begin position="150"/>
        <end position="172"/>
    </location>
</feature>